<feature type="domain" description="N-acetyltransferase" evidence="3">
    <location>
        <begin position="12"/>
        <end position="199"/>
    </location>
</feature>
<dbReference type="CDD" id="cd04301">
    <property type="entry name" value="NAT_SF"/>
    <property type="match status" value="1"/>
</dbReference>
<name>A0A291P3G4_9GAMM</name>
<reference evidence="4 5" key="1">
    <citation type="journal article" date="2017" name="Sci. Rep.">
        <title>Revealing the Saline Adaptation Strategies of the Halophilic Bacterium Halomonas beimenensis through High-throughput Omics and Transposon Mutagenesis Approaches.</title>
        <authorList>
            <person name="Chen Y.H."/>
            <person name="Lin S.S."/>
            <person name="Shyu Y.T."/>
        </authorList>
    </citation>
    <scope>NUCLEOTIDE SEQUENCE [LARGE SCALE GENOMIC DNA]</scope>
    <source>
        <strain evidence="4 5">NTU-111</strain>
    </source>
</reference>
<dbReference type="AlphaFoldDB" id="A0A291P3G4"/>
<evidence type="ECO:0000313" key="4">
    <source>
        <dbReference type="EMBL" id="ATJ81436.1"/>
    </source>
</evidence>
<accession>A0A291P3G4</accession>
<evidence type="ECO:0000259" key="3">
    <source>
        <dbReference type="PROSITE" id="PS51186"/>
    </source>
</evidence>
<dbReference type="EMBL" id="CP021435">
    <property type="protein sequence ID" value="ATJ81436.1"/>
    <property type="molecule type" value="Genomic_DNA"/>
</dbReference>
<sequence>MKWVSQSTEPGFDIRWARREDAIEIARLFLISSEGLAAYIWGGLADAGQSLEGIGARRYAREGVAFSFQNCLLATRGQEILGMIHAFPMSERAPGDVEADPVLRPYAELEDPGSLYVSSLAVYPPYRARGLGGALLDCAHTLALNRALPRLSLICFEGNAGARTFYAHRGFRVVDRRRIVPHPALHRRDGDALLMARPA</sequence>
<dbReference type="InterPro" id="IPR000182">
    <property type="entry name" value="GNAT_dom"/>
</dbReference>
<dbReference type="RefSeq" id="WP_097787981.1">
    <property type="nucleotide sequence ID" value="NZ_BAAADT010000015.1"/>
</dbReference>
<evidence type="ECO:0000256" key="2">
    <source>
        <dbReference type="ARBA" id="ARBA00023315"/>
    </source>
</evidence>
<dbReference type="PANTHER" id="PTHR43877:SF1">
    <property type="entry name" value="ACETYLTRANSFERASE"/>
    <property type="match status" value="1"/>
</dbReference>
<organism evidence="4 5">
    <name type="scientific">Halomonas beimenensis</name>
    <dbReference type="NCBI Taxonomy" id="475662"/>
    <lineage>
        <taxon>Bacteria</taxon>
        <taxon>Pseudomonadati</taxon>
        <taxon>Pseudomonadota</taxon>
        <taxon>Gammaproteobacteria</taxon>
        <taxon>Oceanospirillales</taxon>
        <taxon>Halomonadaceae</taxon>
        <taxon>Halomonas</taxon>
    </lineage>
</organism>
<dbReference type="GO" id="GO:0016747">
    <property type="term" value="F:acyltransferase activity, transferring groups other than amino-acyl groups"/>
    <property type="evidence" value="ECO:0007669"/>
    <property type="project" value="InterPro"/>
</dbReference>
<gene>
    <name evidence="4" type="ORF">BEI_0449</name>
</gene>
<keyword evidence="5" id="KW-1185">Reference proteome</keyword>
<dbReference type="Proteomes" id="UP000219993">
    <property type="component" value="Chromosome"/>
</dbReference>
<dbReference type="Pfam" id="PF00583">
    <property type="entry name" value="Acetyltransf_1"/>
    <property type="match status" value="1"/>
</dbReference>
<dbReference type="InterPro" id="IPR050832">
    <property type="entry name" value="Bact_Acetyltransf"/>
</dbReference>
<dbReference type="PANTHER" id="PTHR43877">
    <property type="entry name" value="AMINOALKYLPHOSPHONATE N-ACETYLTRANSFERASE-RELATED-RELATED"/>
    <property type="match status" value="1"/>
</dbReference>
<dbReference type="Gene3D" id="3.40.630.30">
    <property type="match status" value="1"/>
</dbReference>
<keyword evidence="2" id="KW-0012">Acyltransferase</keyword>
<dbReference type="PROSITE" id="PS51186">
    <property type="entry name" value="GNAT"/>
    <property type="match status" value="1"/>
</dbReference>
<protein>
    <submittedName>
        <fullName evidence="4">Acetyltransferase, GNAT family</fullName>
    </submittedName>
</protein>
<dbReference type="InterPro" id="IPR016181">
    <property type="entry name" value="Acyl_CoA_acyltransferase"/>
</dbReference>
<keyword evidence="1 4" id="KW-0808">Transferase</keyword>
<dbReference type="OrthoDB" id="9797417at2"/>
<evidence type="ECO:0000256" key="1">
    <source>
        <dbReference type="ARBA" id="ARBA00022679"/>
    </source>
</evidence>
<dbReference type="KEGG" id="hbe:BEI_0449"/>
<dbReference type="SUPFAM" id="SSF55729">
    <property type="entry name" value="Acyl-CoA N-acyltransferases (Nat)"/>
    <property type="match status" value="1"/>
</dbReference>
<proteinExistence type="predicted"/>
<evidence type="ECO:0000313" key="5">
    <source>
        <dbReference type="Proteomes" id="UP000219993"/>
    </source>
</evidence>